<feature type="region of interest" description="Disordered" evidence="1">
    <location>
        <begin position="59"/>
        <end position="80"/>
    </location>
</feature>
<protein>
    <submittedName>
        <fullName evidence="2">Uncharacterized protein</fullName>
    </submittedName>
</protein>
<proteinExistence type="predicted"/>
<name>A0A495EVS5_9MICC</name>
<evidence type="ECO:0000313" key="3">
    <source>
        <dbReference type="Proteomes" id="UP000276055"/>
    </source>
</evidence>
<dbReference type="Proteomes" id="UP000276055">
    <property type="component" value="Unassembled WGS sequence"/>
</dbReference>
<comment type="caution">
    <text evidence="2">The sequence shown here is derived from an EMBL/GenBank/DDBJ whole genome shotgun (WGS) entry which is preliminary data.</text>
</comment>
<organism evidence="2 3">
    <name type="scientific">Arthrobacter oryzae</name>
    <dbReference type="NCBI Taxonomy" id="409290"/>
    <lineage>
        <taxon>Bacteria</taxon>
        <taxon>Bacillati</taxon>
        <taxon>Actinomycetota</taxon>
        <taxon>Actinomycetes</taxon>
        <taxon>Micrococcales</taxon>
        <taxon>Micrococcaceae</taxon>
        <taxon>Arthrobacter</taxon>
    </lineage>
</organism>
<dbReference type="EMBL" id="RBIR01000002">
    <property type="protein sequence ID" value="RKR20723.1"/>
    <property type="molecule type" value="Genomic_DNA"/>
</dbReference>
<sequence length="80" mass="8410">MKPLDISAAPETGLRRAGGAVGLAPRLPASESGTPFPILPCQLPGRDAAVRRRLIAGGSHPPRILRRRPYFASRSGSDAP</sequence>
<gene>
    <name evidence="2" type="ORF">C8D78_1365</name>
</gene>
<evidence type="ECO:0000256" key="1">
    <source>
        <dbReference type="SAM" id="MobiDB-lite"/>
    </source>
</evidence>
<accession>A0A495EVS5</accession>
<reference evidence="2 3" key="1">
    <citation type="submission" date="2018-10" db="EMBL/GenBank/DDBJ databases">
        <title>Genomic Encyclopedia of Type Strains, Phase IV (KMG-IV): sequencing the most valuable type-strain genomes for metagenomic binning, comparative biology and taxonomic classification.</title>
        <authorList>
            <person name="Goeker M."/>
        </authorList>
    </citation>
    <scope>NUCLEOTIDE SEQUENCE [LARGE SCALE GENOMIC DNA]</scope>
    <source>
        <strain evidence="2 3">DSM 25586</strain>
    </source>
</reference>
<evidence type="ECO:0000313" key="2">
    <source>
        <dbReference type="EMBL" id="RKR20723.1"/>
    </source>
</evidence>
<dbReference type="AlphaFoldDB" id="A0A495EVS5"/>